<gene>
    <name evidence="1" type="ORF">FUA24_20185</name>
</gene>
<evidence type="ECO:0000313" key="1">
    <source>
        <dbReference type="EMBL" id="TYA71871.1"/>
    </source>
</evidence>
<reference evidence="1 2" key="1">
    <citation type="submission" date="2019-08" db="EMBL/GenBank/DDBJ databases">
        <title>Seonamhaeicola sediminis sp. nov., isolated from marine sediment.</title>
        <authorList>
            <person name="Cao W.R."/>
        </authorList>
    </citation>
    <scope>NUCLEOTIDE SEQUENCE [LARGE SCALE GENOMIC DNA]</scope>
    <source>
        <strain evidence="1 2">B011</strain>
    </source>
</reference>
<organism evidence="1 2">
    <name type="scientific">Seonamhaeicola marinus</name>
    <dbReference type="NCBI Taxonomy" id="1912246"/>
    <lineage>
        <taxon>Bacteria</taxon>
        <taxon>Pseudomonadati</taxon>
        <taxon>Bacteroidota</taxon>
        <taxon>Flavobacteriia</taxon>
        <taxon>Flavobacteriales</taxon>
        <taxon>Flavobacteriaceae</taxon>
    </lineage>
</organism>
<dbReference type="RefSeq" id="WP_148544858.1">
    <property type="nucleotide sequence ID" value="NZ_VSDQ01000718.1"/>
</dbReference>
<evidence type="ECO:0000313" key="2">
    <source>
        <dbReference type="Proteomes" id="UP000323930"/>
    </source>
</evidence>
<evidence type="ECO:0008006" key="3">
    <source>
        <dbReference type="Google" id="ProtNLM"/>
    </source>
</evidence>
<dbReference type="Proteomes" id="UP000323930">
    <property type="component" value="Unassembled WGS sequence"/>
</dbReference>
<dbReference type="EMBL" id="VSDQ01000718">
    <property type="protein sequence ID" value="TYA71871.1"/>
    <property type="molecule type" value="Genomic_DNA"/>
</dbReference>
<keyword evidence="2" id="KW-1185">Reference proteome</keyword>
<comment type="caution">
    <text evidence="1">The sequence shown here is derived from an EMBL/GenBank/DDBJ whole genome shotgun (WGS) entry which is preliminary data.</text>
</comment>
<proteinExistence type="predicted"/>
<accession>A0A5D0HKN0</accession>
<name>A0A5D0HKN0_9FLAO</name>
<protein>
    <recommendedName>
        <fullName evidence="3">Glycosyltransferase family 1 protein</fullName>
    </recommendedName>
</protein>
<sequence length="352" mass="41248">MINCVVEYKNIPHLNQLYTGFKLLHDAQVINLEFSNRLVHKELKDKSVIRVVINESIIIYYDTLDGYNWIDAETNENIEYFRNTFKCDYYFKRSFSKTLESQSLVKLLPLGLYYNITPYFDIEKLNSIESVKKKLKNNSLFRRLMKVNANFFVKDFEHYPDLLIDDKEIRILFSARLWPPDGAKNEESKLQREAINNFRITIVKTLKKEYGERFIGGISTDSYSSSVLEKEFLLPFEFTNRKNYLKLMKSASICIATTGIHSSIGGKLTEYVCAARAIISEPLYYEVPGDFNKNENYLEFVEVNDLIRNIDYLTKSPEVLKSIMENNRDYYHSYLKPDALVYNTLNLVLSNV</sequence>
<dbReference type="OrthoDB" id="6336595at2"/>
<dbReference type="AlphaFoldDB" id="A0A5D0HKN0"/>